<evidence type="ECO:0000313" key="1">
    <source>
        <dbReference type="EMBL" id="KAK4059706.1"/>
    </source>
</evidence>
<sequence length="256" mass="30212">MQSDNQDWQAMSMAELRERTFRAVEAQKKRKIIEYLQAQQENDTIDLDPAILQDYNSKLAHKTKKQSSTVWGKIQLPTPSFKGETWMELQIYITELNSHFELRSGQFKDDKQKIQYASNCLKGVMKPRWTCYYNGDLNRSYGNMTYPEYLEWCESCIKDADNLEWCESSSKDADTRSLEATAVLDRMQQRENERFQSFFYRFEMTLGEIPVPLPDEFRIAWLIQKCLPEIKKNILNQGFPATWQQLRNKGIIAEII</sequence>
<reference evidence="1" key="1">
    <citation type="submission" date="2023-11" db="EMBL/GenBank/DDBJ databases">
        <title>The genome sequences of three competitors of mushroom-forming fungi.</title>
        <authorList>
            <person name="Beijen E."/>
            <person name="Ohm R.A."/>
        </authorList>
    </citation>
    <scope>NUCLEOTIDE SEQUENCE</scope>
    <source>
        <strain evidence="1">CBS 100526</strain>
    </source>
</reference>
<dbReference type="AlphaFoldDB" id="A0AAE1I6C3"/>
<gene>
    <name evidence="1" type="ORF">Triagg1_10992</name>
</gene>
<dbReference type="GeneID" id="87915029"/>
<accession>A0AAE1I6C3</accession>
<evidence type="ECO:0000313" key="2">
    <source>
        <dbReference type="Proteomes" id="UP001273209"/>
    </source>
</evidence>
<name>A0AAE1I6C3_9HYPO</name>
<keyword evidence="2" id="KW-1185">Reference proteome</keyword>
<dbReference type="Proteomes" id="UP001273209">
    <property type="component" value="Unassembled WGS sequence"/>
</dbReference>
<dbReference type="RefSeq" id="XP_062750055.1">
    <property type="nucleotide sequence ID" value="XM_062895124.1"/>
</dbReference>
<dbReference type="EMBL" id="JAWRVG010000110">
    <property type="protein sequence ID" value="KAK4059706.1"/>
    <property type="molecule type" value="Genomic_DNA"/>
</dbReference>
<protein>
    <submittedName>
        <fullName evidence="1">Uncharacterized protein</fullName>
    </submittedName>
</protein>
<proteinExistence type="predicted"/>
<comment type="caution">
    <text evidence="1">The sequence shown here is derived from an EMBL/GenBank/DDBJ whole genome shotgun (WGS) entry which is preliminary data.</text>
</comment>
<organism evidence="1 2">
    <name type="scientific">Trichoderma aggressivum f. europaeum</name>
    <dbReference type="NCBI Taxonomy" id="173218"/>
    <lineage>
        <taxon>Eukaryota</taxon>
        <taxon>Fungi</taxon>
        <taxon>Dikarya</taxon>
        <taxon>Ascomycota</taxon>
        <taxon>Pezizomycotina</taxon>
        <taxon>Sordariomycetes</taxon>
        <taxon>Hypocreomycetidae</taxon>
        <taxon>Hypocreales</taxon>
        <taxon>Hypocreaceae</taxon>
        <taxon>Trichoderma</taxon>
    </lineage>
</organism>